<gene>
    <name evidence="1" type="ORF">OBE_13855</name>
</gene>
<accession>K1SB04</accession>
<organism evidence="1">
    <name type="scientific">human gut metagenome</name>
    <dbReference type="NCBI Taxonomy" id="408170"/>
    <lineage>
        <taxon>unclassified sequences</taxon>
        <taxon>metagenomes</taxon>
        <taxon>organismal metagenomes</taxon>
    </lineage>
</organism>
<protein>
    <submittedName>
        <fullName evidence="1">Uncharacterized protein</fullName>
    </submittedName>
</protein>
<dbReference type="EMBL" id="AJWZ01009567">
    <property type="protein sequence ID" value="EKC50950.1"/>
    <property type="molecule type" value="Genomic_DNA"/>
</dbReference>
<reference evidence="1" key="1">
    <citation type="journal article" date="2013" name="Environ. Microbiol.">
        <title>Microbiota from the distal guts of lean and obese adolescents exhibit partial functional redundancy besides clear differences in community structure.</title>
        <authorList>
            <person name="Ferrer M."/>
            <person name="Ruiz A."/>
            <person name="Lanza F."/>
            <person name="Haange S.B."/>
            <person name="Oberbach A."/>
            <person name="Till H."/>
            <person name="Bargiela R."/>
            <person name="Campoy C."/>
            <person name="Segura M.T."/>
            <person name="Richter M."/>
            <person name="von Bergen M."/>
            <person name="Seifert J."/>
            <person name="Suarez A."/>
        </authorList>
    </citation>
    <scope>NUCLEOTIDE SEQUENCE</scope>
</reference>
<evidence type="ECO:0000313" key="1">
    <source>
        <dbReference type="EMBL" id="EKC50950.1"/>
    </source>
</evidence>
<comment type="caution">
    <text evidence="1">The sequence shown here is derived from an EMBL/GenBank/DDBJ whole genome shotgun (WGS) entry which is preliminary data.</text>
</comment>
<name>K1SB04_9ZZZZ</name>
<proteinExistence type="predicted"/>
<sequence>ALLSGFPFLLQLPDVKGYDWLTFDQVNWYRQQSAAYKAKERWATFACTGILPYSSAGI</sequence>
<feature type="non-terminal residue" evidence="1">
    <location>
        <position position="1"/>
    </location>
</feature>
<dbReference type="AlphaFoldDB" id="K1SB04"/>